<proteinExistence type="predicted"/>
<dbReference type="AlphaFoldDB" id="A0AA88S4X9"/>
<keyword evidence="3" id="KW-1185">Reference proteome</keyword>
<evidence type="ECO:0000313" key="2">
    <source>
        <dbReference type="EMBL" id="KAK2995735.1"/>
    </source>
</evidence>
<sequence length="173" mass="20132">MVERTLSIEEEQALTWAHFQEIFHSKYFPRNVKDDMVEEFLRLEQGDDETVKDYEARFDRLSRFVTHVIDIEERRATRFKNGLRYGIMKFFTTVTLDTYGQVLDKAQRVEKDVEAGCIYYKEQRQKRGREEGSSKGVTRILIASSRDIGFGIALSRLSANLLRVGDAKPAARN</sequence>
<gene>
    <name evidence="2" type="ORF">RJ640_004264</name>
</gene>
<accession>A0AA88S4X9</accession>
<evidence type="ECO:0000313" key="3">
    <source>
        <dbReference type="Proteomes" id="UP001187471"/>
    </source>
</evidence>
<dbReference type="Pfam" id="PF03732">
    <property type="entry name" value="Retrotrans_gag"/>
    <property type="match status" value="1"/>
</dbReference>
<feature type="domain" description="Retrotransposon gag" evidence="1">
    <location>
        <begin position="13"/>
        <end position="84"/>
    </location>
</feature>
<reference evidence="2" key="1">
    <citation type="submission" date="2022-12" db="EMBL/GenBank/DDBJ databases">
        <title>Draft genome assemblies for two species of Escallonia (Escalloniales).</title>
        <authorList>
            <person name="Chanderbali A."/>
            <person name="Dervinis C."/>
            <person name="Anghel I."/>
            <person name="Soltis D."/>
            <person name="Soltis P."/>
            <person name="Zapata F."/>
        </authorList>
    </citation>
    <scope>NUCLEOTIDE SEQUENCE</scope>
    <source>
        <strain evidence="2">UCBG92.1500</strain>
        <tissue evidence="2">Leaf</tissue>
    </source>
</reference>
<evidence type="ECO:0000259" key="1">
    <source>
        <dbReference type="Pfam" id="PF03732"/>
    </source>
</evidence>
<dbReference type="Proteomes" id="UP001187471">
    <property type="component" value="Unassembled WGS sequence"/>
</dbReference>
<comment type="caution">
    <text evidence="2">The sequence shown here is derived from an EMBL/GenBank/DDBJ whole genome shotgun (WGS) entry which is preliminary data.</text>
</comment>
<name>A0AA88S4X9_9ASTE</name>
<protein>
    <recommendedName>
        <fullName evidence="1">Retrotransposon gag domain-containing protein</fullName>
    </recommendedName>
</protein>
<dbReference type="EMBL" id="JAVXUO010000064">
    <property type="protein sequence ID" value="KAK2995735.1"/>
    <property type="molecule type" value="Genomic_DNA"/>
</dbReference>
<organism evidence="2 3">
    <name type="scientific">Escallonia rubra</name>
    <dbReference type="NCBI Taxonomy" id="112253"/>
    <lineage>
        <taxon>Eukaryota</taxon>
        <taxon>Viridiplantae</taxon>
        <taxon>Streptophyta</taxon>
        <taxon>Embryophyta</taxon>
        <taxon>Tracheophyta</taxon>
        <taxon>Spermatophyta</taxon>
        <taxon>Magnoliopsida</taxon>
        <taxon>eudicotyledons</taxon>
        <taxon>Gunneridae</taxon>
        <taxon>Pentapetalae</taxon>
        <taxon>asterids</taxon>
        <taxon>campanulids</taxon>
        <taxon>Escalloniales</taxon>
        <taxon>Escalloniaceae</taxon>
        <taxon>Escallonia</taxon>
    </lineage>
</organism>
<dbReference type="InterPro" id="IPR005162">
    <property type="entry name" value="Retrotrans_gag_dom"/>
</dbReference>